<dbReference type="AlphaFoldDB" id="A0AAV9Q2V9"/>
<dbReference type="EMBL" id="JAXLQG010000014">
    <property type="protein sequence ID" value="KAK5532883.1"/>
    <property type="molecule type" value="Genomic_DNA"/>
</dbReference>
<sequence length="314" mass="34361">MSSAAPSFLHGTAMLVIWGSVDQPSTTNTDTDTTAVDETALNAWWTNEHLPERLAIPGFHRTRRYYNYTQTTQTTLDKTQTQTKIQTPVPSSPSSQYLVTYEVSSLSTLTSPAYMTALNNPTEGTKRFMPVLASMNRSACRVLYSVAREEFSRTSTSTTTGDDHSSTRRTSIGAALAHIVFQPPSGTQDNLRKWIEEIGWPSLAAFPTPLAMHLLEHDDEATKSGSATKSYEAVTFQTNTNTNTQPGEGEGEGESGGRSKGRSRWMLLIEFAEPLGAPFGKASALTGTVVDKLDEMDAKEIDVRLYGLICAMNE</sequence>
<protein>
    <submittedName>
        <fullName evidence="2">Uncharacterized protein</fullName>
    </submittedName>
</protein>
<keyword evidence="3" id="KW-1185">Reference proteome</keyword>
<evidence type="ECO:0000256" key="1">
    <source>
        <dbReference type="SAM" id="MobiDB-lite"/>
    </source>
</evidence>
<dbReference type="Proteomes" id="UP001345827">
    <property type="component" value="Unassembled WGS sequence"/>
</dbReference>
<proteinExistence type="predicted"/>
<comment type="caution">
    <text evidence="2">The sequence shown here is derived from an EMBL/GenBank/DDBJ whole genome shotgun (WGS) entry which is preliminary data.</text>
</comment>
<evidence type="ECO:0000313" key="2">
    <source>
        <dbReference type="EMBL" id="KAK5532883.1"/>
    </source>
</evidence>
<accession>A0AAV9Q2V9</accession>
<organism evidence="2 3">
    <name type="scientific">Vermiconidia calcicola</name>
    <dbReference type="NCBI Taxonomy" id="1690605"/>
    <lineage>
        <taxon>Eukaryota</taxon>
        <taxon>Fungi</taxon>
        <taxon>Dikarya</taxon>
        <taxon>Ascomycota</taxon>
        <taxon>Pezizomycotina</taxon>
        <taxon>Dothideomycetes</taxon>
        <taxon>Dothideomycetidae</taxon>
        <taxon>Mycosphaerellales</taxon>
        <taxon>Extremaceae</taxon>
        <taxon>Vermiconidia</taxon>
    </lineage>
</organism>
<feature type="region of interest" description="Disordered" evidence="1">
    <location>
        <begin position="236"/>
        <end position="260"/>
    </location>
</feature>
<reference evidence="2 3" key="1">
    <citation type="submission" date="2023-06" db="EMBL/GenBank/DDBJ databases">
        <title>Black Yeasts Isolated from many extreme environments.</title>
        <authorList>
            <person name="Coleine C."/>
            <person name="Stajich J.E."/>
            <person name="Selbmann L."/>
        </authorList>
    </citation>
    <scope>NUCLEOTIDE SEQUENCE [LARGE SCALE GENOMIC DNA]</scope>
    <source>
        <strain evidence="2 3">CCFEE 5887</strain>
    </source>
</reference>
<gene>
    <name evidence="2" type="ORF">LTR25_007587</name>
</gene>
<evidence type="ECO:0000313" key="3">
    <source>
        <dbReference type="Proteomes" id="UP001345827"/>
    </source>
</evidence>
<name>A0AAV9Q2V9_9PEZI</name>